<dbReference type="EMBL" id="BMAV01004731">
    <property type="protein sequence ID" value="GFY45260.1"/>
    <property type="molecule type" value="Genomic_DNA"/>
</dbReference>
<keyword evidence="11" id="KW-1185">Reference proteome</keyword>
<dbReference type="Gene3D" id="2.60.120.260">
    <property type="entry name" value="Galactose-binding domain-like"/>
    <property type="match status" value="1"/>
</dbReference>
<dbReference type="Pfam" id="PF22633">
    <property type="entry name" value="F5_F8_type_C_2"/>
    <property type="match status" value="1"/>
</dbReference>
<organism evidence="10 11">
    <name type="scientific">Trichonephila inaurata madagascariensis</name>
    <dbReference type="NCBI Taxonomy" id="2747483"/>
    <lineage>
        <taxon>Eukaryota</taxon>
        <taxon>Metazoa</taxon>
        <taxon>Ecdysozoa</taxon>
        <taxon>Arthropoda</taxon>
        <taxon>Chelicerata</taxon>
        <taxon>Arachnida</taxon>
        <taxon>Araneae</taxon>
        <taxon>Araneomorphae</taxon>
        <taxon>Entelegynae</taxon>
        <taxon>Araneoidea</taxon>
        <taxon>Nephilidae</taxon>
        <taxon>Trichonephila</taxon>
        <taxon>Trichonephila inaurata</taxon>
    </lineage>
</organism>
<dbReference type="PANTHER" id="PTHR45713:SF6">
    <property type="entry name" value="F5_8 TYPE C DOMAIN-CONTAINING PROTEIN"/>
    <property type="match status" value="1"/>
</dbReference>
<dbReference type="GO" id="GO:0001868">
    <property type="term" value="P:regulation of complement activation, lectin pathway"/>
    <property type="evidence" value="ECO:0007669"/>
    <property type="project" value="UniProtKB-ARBA"/>
</dbReference>
<evidence type="ECO:0000256" key="5">
    <source>
        <dbReference type="ARBA" id="ARBA00022734"/>
    </source>
</evidence>
<dbReference type="SMART" id="SM00607">
    <property type="entry name" value="FTP"/>
    <property type="match status" value="1"/>
</dbReference>
<dbReference type="GO" id="GO:0046872">
    <property type="term" value="F:metal ion binding"/>
    <property type="evidence" value="ECO:0007669"/>
    <property type="project" value="UniProtKB-KW"/>
</dbReference>
<evidence type="ECO:0000256" key="8">
    <source>
        <dbReference type="SAM" id="SignalP"/>
    </source>
</evidence>
<evidence type="ECO:0000313" key="11">
    <source>
        <dbReference type="Proteomes" id="UP000886998"/>
    </source>
</evidence>
<comment type="subunit">
    <text evidence="3">Homotrimer.</text>
</comment>
<dbReference type="SUPFAM" id="SSF49785">
    <property type="entry name" value="Galactose-binding domain-like"/>
    <property type="match status" value="1"/>
</dbReference>
<dbReference type="InterPro" id="IPR008979">
    <property type="entry name" value="Galactose-bd-like_sf"/>
</dbReference>
<gene>
    <name evidence="10" type="primary">X975_26032</name>
    <name evidence="10" type="ORF">TNIN_348061</name>
</gene>
<evidence type="ECO:0000256" key="6">
    <source>
        <dbReference type="ARBA" id="ARBA00022837"/>
    </source>
</evidence>
<comment type="function">
    <text evidence="1">Acts as a defensive agent. Recognizes blood group fucosylated oligosaccharides including A, B, H and Lewis B-type antigens. Does not recognize Lewis A antigen and has low affinity for monovalent haptens.</text>
</comment>
<comment type="similarity">
    <text evidence="2">Belongs to the fucolectin family.</text>
</comment>
<keyword evidence="6" id="KW-0106">Calcium</keyword>
<feature type="domain" description="Fucolectin tachylectin-4 pentraxin-1" evidence="9">
    <location>
        <begin position="110"/>
        <end position="280"/>
    </location>
</feature>
<keyword evidence="7" id="KW-1015">Disulfide bond</keyword>
<evidence type="ECO:0000256" key="7">
    <source>
        <dbReference type="ARBA" id="ARBA00023157"/>
    </source>
</evidence>
<accession>A0A8X6X1M5</accession>
<dbReference type="PANTHER" id="PTHR45713">
    <property type="entry name" value="FTP DOMAIN-CONTAINING PROTEIN"/>
    <property type="match status" value="1"/>
</dbReference>
<evidence type="ECO:0000256" key="3">
    <source>
        <dbReference type="ARBA" id="ARBA00011233"/>
    </source>
</evidence>
<dbReference type="GO" id="GO:0010185">
    <property type="term" value="P:regulation of cellular defense response"/>
    <property type="evidence" value="ECO:0007669"/>
    <property type="project" value="UniProtKB-ARBA"/>
</dbReference>
<dbReference type="InterPro" id="IPR006585">
    <property type="entry name" value="FTP1"/>
</dbReference>
<name>A0A8X6X1M5_9ARAC</name>
<proteinExistence type="inferred from homology"/>
<feature type="signal peptide" evidence="8">
    <location>
        <begin position="1"/>
        <end position="23"/>
    </location>
</feature>
<reference evidence="10" key="1">
    <citation type="submission" date="2020-08" db="EMBL/GenBank/DDBJ databases">
        <title>Multicomponent nature underlies the extraordinary mechanical properties of spider dragline silk.</title>
        <authorList>
            <person name="Kono N."/>
            <person name="Nakamura H."/>
            <person name="Mori M."/>
            <person name="Yoshida Y."/>
            <person name="Ohtoshi R."/>
            <person name="Malay A.D."/>
            <person name="Moran D.A.P."/>
            <person name="Tomita M."/>
            <person name="Numata K."/>
            <person name="Arakawa K."/>
        </authorList>
    </citation>
    <scope>NUCLEOTIDE SEQUENCE</scope>
</reference>
<evidence type="ECO:0000259" key="9">
    <source>
        <dbReference type="SMART" id="SM00607"/>
    </source>
</evidence>
<sequence length="280" mass="31766">MEKWKNGLMSVILLVMWFQCTVARDPTPKAYIRTSGKREKGLGIHRIPERIEVTTCLARCQQTPSCVCARISTTGSGICETFTNTSNPNILKTTGFAYYAADMYKKTLETHSLALAKPSYQSSTYRLKNVKYTADRANDGNRNVEGFLQPYFAHTMDGPDSEPYPWWQVDLEDEYVITGIFILNRRNWAFRLHDIQVRVGNVKLSKKWDNEVFEENSLCGENVGGGIGDAVVKKFICLPCPLHGRYISVQIIKFCDDCPENDANVLQLAEVDVYGYKHIP</sequence>
<dbReference type="OrthoDB" id="6102375at2759"/>
<evidence type="ECO:0000256" key="2">
    <source>
        <dbReference type="ARBA" id="ARBA00010147"/>
    </source>
</evidence>
<comment type="caution">
    <text evidence="10">The sequence shown here is derived from an EMBL/GenBank/DDBJ whole genome shotgun (WGS) entry which is preliminary data.</text>
</comment>
<evidence type="ECO:0000256" key="4">
    <source>
        <dbReference type="ARBA" id="ARBA00022723"/>
    </source>
</evidence>
<feature type="chain" id="PRO_5036443945" evidence="8">
    <location>
        <begin position="24"/>
        <end position="280"/>
    </location>
</feature>
<evidence type="ECO:0000256" key="1">
    <source>
        <dbReference type="ARBA" id="ARBA00002219"/>
    </source>
</evidence>
<keyword evidence="8" id="KW-0732">Signal</keyword>
<dbReference type="Proteomes" id="UP000886998">
    <property type="component" value="Unassembled WGS sequence"/>
</dbReference>
<dbReference type="AlphaFoldDB" id="A0A8X6X1M5"/>
<keyword evidence="5" id="KW-0430">Lectin</keyword>
<dbReference type="GO" id="GO:0042806">
    <property type="term" value="F:fucose binding"/>
    <property type="evidence" value="ECO:0007669"/>
    <property type="project" value="UniProtKB-ARBA"/>
</dbReference>
<evidence type="ECO:0000313" key="10">
    <source>
        <dbReference type="EMBL" id="GFY45260.1"/>
    </source>
</evidence>
<dbReference type="InterPro" id="IPR051941">
    <property type="entry name" value="BG_Antigen-Binding_Lectin"/>
</dbReference>
<protein>
    <submittedName>
        <fullName evidence="10">FTP domain-containing protein</fullName>
    </submittedName>
</protein>
<keyword evidence="4" id="KW-0479">Metal-binding</keyword>